<dbReference type="KEGG" id="aci:ACIAD0060"/>
<dbReference type="Proteomes" id="UP000000430">
    <property type="component" value="Chromosome"/>
</dbReference>
<evidence type="ECO:0000313" key="1">
    <source>
        <dbReference type="EMBL" id="CAG67042.1"/>
    </source>
</evidence>
<gene>
    <name evidence="1" type="ordered locus">ACIAD0060</name>
</gene>
<reference evidence="1 2" key="1">
    <citation type="journal article" date="2004" name="Nucleic Acids Res.">
        <title>Unique features revealed by the genome sequence of Acinetobacter sp. ADP1, a versatile and naturally transformation competent bacterium.</title>
        <authorList>
            <person name="Barbe V."/>
            <person name="Vallenet D."/>
            <person name="Fonknechten N."/>
            <person name="Kreimeyer A."/>
            <person name="Oztas S."/>
            <person name="Labarre L."/>
            <person name="Cruveiller S."/>
            <person name="Robert C."/>
            <person name="Duprat S."/>
            <person name="Wincker P."/>
            <person name="Ornston L.N."/>
            <person name="Weissenbach J."/>
            <person name="Marliere P."/>
            <person name="Cohen G.N."/>
            <person name="Medigue C."/>
        </authorList>
    </citation>
    <scope>NUCLEOTIDE SEQUENCE [LARGE SCALE GENOMIC DNA]</scope>
    <source>
        <strain evidence="2">ATCC 33305 / BD413 / ADP1</strain>
    </source>
</reference>
<name>Q6FFW5_ACIAD</name>
<dbReference type="AlphaFoldDB" id="Q6FFW5"/>
<sequence>MITDIHGHPVTILQIVSQTITFCIEAHTQPAQVCHFCQLRC</sequence>
<organism evidence="1 2">
    <name type="scientific">Acinetobacter baylyi (strain ATCC 33305 / BD413 / ADP1)</name>
    <dbReference type="NCBI Taxonomy" id="62977"/>
    <lineage>
        <taxon>Bacteria</taxon>
        <taxon>Pseudomonadati</taxon>
        <taxon>Pseudomonadota</taxon>
        <taxon>Gammaproteobacteria</taxon>
        <taxon>Moraxellales</taxon>
        <taxon>Moraxellaceae</taxon>
        <taxon>Acinetobacter</taxon>
    </lineage>
</organism>
<evidence type="ECO:0000313" key="2">
    <source>
        <dbReference type="Proteomes" id="UP000000430"/>
    </source>
</evidence>
<dbReference type="HOGENOM" id="CLU_3264160_0_0_6"/>
<dbReference type="EMBL" id="CR543861">
    <property type="protein sequence ID" value="CAG67042.1"/>
    <property type="molecule type" value="Genomic_DNA"/>
</dbReference>
<accession>Q6FFW5</accession>
<proteinExistence type="predicted"/>
<protein>
    <submittedName>
        <fullName evidence="1">Uncharacterized protein</fullName>
    </submittedName>
</protein>